<name>A0A0G2H8N7_9PEZI</name>
<dbReference type="EMBL" id="LCUC01000372">
    <property type="protein sequence ID" value="KKY31613.1"/>
    <property type="molecule type" value="Genomic_DNA"/>
</dbReference>
<feature type="compositionally biased region" description="Polar residues" evidence="1">
    <location>
        <begin position="1"/>
        <end position="12"/>
    </location>
</feature>
<keyword evidence="4" id="KW-1185">Reference proteome</keyword>
<dbReference type="PANTHER" id="PTHR43805">
    <property type="entry name" value="GLYCEROPHOSPHORYL DIESTER PHOSPHODIESTERASE"/>
    <property type="match status" value="1"/>
</dbReference>
<dbReference type="AlphaFoldDB" id="A0A0G2H8N7"/>
<evidence type="ECO:0000256" key="1">
    <source>
        <dbReference type="SAM" id="MobiDB-lite"/>
    </source>
</evidence>
<dbReference type="GO" id="GO:0008081">
    <property type="term" value="F:phosphoric diester hydrolase activity"/>
    <property type="evidence" value="ECO:0007669"/>
    <property type="project" value="InterPro"/>
</dbReference>
<protein>
    <submittedName>
        <fullName evidence="3">Putative glycerophosphoryl diester phosphodiesterase</fullName>
    </submittedName>
</protein>
<gene>
    <name evidence="3" type="ORF">UCDDA912_g08432</name>
</gene>
<evidence type="ECO:0000259" key="2">
    <source>
        <dbReference type="PROSITE" id="PS51704"/>
    </source>
</evidence>
<evidence type="ECO:0000313" key="4">
    <source>
        <dbReference type="Proteomes" id="UP000034680"/>
    </source>
</evidence>
<dbReference type="CDD" id="cd08570">
    <property type="entry name" value="GDPD_YPL206cp_fungi"/>
    <property type="match status" value="1"/>
</dbReference>
<organism evidence="3 4">
    <name type="scientific">Diaporthe ampelina</name>
    <dbReference type="NCBI Taxonomy" id="1214573"/>
    <lineage>
        <taxon>Eukaryota</taxon>
        <taxon>Fungi</taxon>
        <taxon>Dikarya</taxon>
        <taxon>Ascomycota</taxon>
        <taxon>Pezizomycotina</taxon>
        <taxon>Sordariomycetes</taxon>
        <taxon>Sordariomycetidae</taxon>
        <taxon>Diaporthales</taxon>
        <taxon>Diaporthaceae</taxon>
        <taxon>Diaporthe</taxon>
    </lineage>
</organism>
<dbReference type="Pfam" id="PF03009">
    <property type="entry name" value="GDPD"/>
    <property type="match status" value="1"/>
</dbReference>
<dbReference type="Gene3D" id="3.20.20.190">
    <property type="entry name" value="Phosphatidylinositol (PI) phosphodiesterase"/>
    <property type="match status" value="1"/>
</dbReference>
<reference evidence="3 4" key="2">
    <citation type="submission" date="2015-05" db="EMBL/GenBank/DDBJ databases">
        <authorList>
            <person name="Morales-Cruz A."/>
            <person name="Amrine K.C."/>
            <person name="Cantu D."/>
        </authorList>
    </citation>
    <scope>NUCLEOTIDE SEQUENCE [LARGE SCALE GENOMIC DNA]</scope>
    <source>
        <strain evidence="3">DA912</strain>
    </source>
</reference>
<dbReference type="Proteomes" id="UP000034680">
    <property type="component" value="Unassembled WGS sequence"/>
</dbReference>
<dbReference type="GO" id="GO:0006629">
    <property type="term" value="P:lipid metabolic process"/>
    <property type="evidence" value="ECO:0007669"/>
    <property type="project" value="InterPro"/>
</dbReference>
<dbReference type="PROSITE" id="PS51704">
    <property type="entry name" value="GP_PDE"/>
    <property type="match status" value="1"/>
</dbReference>
<comment type="caution">
    <text evidence="3">The sequence shown here is derived from an EMBL/GenBank/DDBJ whole genome shotgun (WGS) entry which is preliminary data.</text>
</comment>
<dbReference type="OrthoDB" id="1058301at2759"/>
<accession>A0A0G2H8N7</accession>
<reference evidence="3 4" key="1">
    <citation type="submission" date="2015-05" db="EMBL/GenBank/DDBJ databases">
        <title>Distinctive expansion of gene families associated with plant cell wall degradation and secondary metabolism in the genomes of grapevine trunk pathogens.</title>
        <authorList>
            <person name="Lawrence D.P."/>
            <person name="Travadon R."/>
            <person name="Rolshausen P.E."/>
            <person name="Baumgartner K."/>
        </authorList>
    </citation>
    <scope>NUCLEOTIDE SEQUENCE [LARGE SCALE GENOMIC DNA]</scope>
    <source>
        <strain evidence="3">DA912</strain>
    </source>
</reference>
<feature type="domain" description="GP-PDE" evidence="2">
    <location>
        <begin position="54"/>
        <end position="292"/>
    </location>
</feature>
<dbReference type="InterPro" id="IPR030395">
    <property type="entry name" value="GP_PDE_dom"/>
</dbReference>
<evidence type="ECO:0000313" key="3">
    <source>
        <dbReference type="EMBL" id="KKY31613.1"/>
    </source>
</evidence>
<dbReference type="PANTHER" id="PTHR43805:SF1">
    <property type="entry name" value="GP-PDE DOMAIN-CONTAINING PROTEIN"/>
    <property type="match status" value="1"/>
</dbReference>
<dbReference type="STRING" id="1214573.A0A0G2H8N7"/>
<sequence length="359" mass="40857">MGTPGNAGSVQRQRVVGKAQDPETDTDTDIDTDKHGIPPATWTRAQPGINQGFPQAVAHRGYKASFPENTLGAFRGAVEVGAHAIETDVHLSKDGVVVIAHDKDLKRCYGVDKAVRDCDWGYLSTLQTLKEPRQHMCRLSDVLEFLAEPGNESIWMLLDIKIDDPPREMIPRIAATIASAPRGKWQQRIVLGCWRAEQLRLCHEHLPDFAITYITVSLILAREYMKILNVAINMRQETLFGLGGRAFRERCQAEERPLYAWTVNKKSWMEWCIGARVDCVITDDPKLYLEVCERRRRDEEEQTGSGKARRRVKAAVARPRDLVLGVFYTVMLKGLMRIFRAYERLGYPEQVREELRPLT</sequence>
<dbReference type="InterPro" id="IPR017946">
    <property type="entry name" value="PLC-like_Pdiesterase_TIM-brl"/>
</dbReference>
<feature type="region of interest" description="Disordered" evidence="1">
    <location>
        <begin position="1"/>
        <end position="48"/>
    </location>
</feature>
<dbReference type="SUPFAM" id="SSF51695">
    <property type="entry name" value="PLC-like phosphodiesterases"/>
    <property type="match status" value="1"/>
</dbReference>
<proteinExistence type="predicted"/>